<keyword evidence="2" id="KW-0732">Signal</keyword>
<evidence type="ECO:0000256" key="2">
    <source>
        <dbReference type="SAM" id="SignalP"/>
    </source>
</evidence>
<reference evidence="4" key="1">
    <citation type="submission" date="2025-08" db="UniProtKB">
        <authorList>
            <consortium name="RefSeq"/>
        </authorList>
    </citation>
    <scope>IDENTIFICATION</scope>
</reference>
<feature type="signal peptide" evidence="2">
    <location>
        <begin position="1"/>
        <end position="21"/>
    </location>
</feature>
<sequence>MDVKTLSWVLLLVAFLHSVDYVSPSKLLKLAAVAAILRGGPTIPIPIRYPVHVPQSKVIKVPVHQPVPVKVPIHHHSHSVSKVPVPVHSHSHSENHIPEPVHLHSEPVPLHQGGHGGHGGHGGAYGGAVGGNGWYGGGYGAVHEIAHSHDDHGHATEGSYGGYHGVQDHGDTSQMHEHSGAFVGTEAAGHGPQEAHGGVDVYGDSLHNEIGIENHGW</sequence>
<dbReference type="Proteomes" id="UP000694867">
    <property type="component" value="Unplaced"/>
</dbReference>
<evidence type="ECO:0000313" key="4">
    <source>
        <dbReference type="RefSeq" id="XP_018493824.1"/>
    </source>
</evidence>
<dbReference type="AlphaFoldDB" id="A0AAJ7L4U5"/>
<proteinExistence type="predicted"/>
<name>A0AAJ7L4U5_9ACAR</name>
<dbReference type="RefSeq" id="XP_018493824.1">
    <property type="nucleotide sequence ID" value="XM_018638308.1"/>
</dbReference>
<feature type="chain" id="PRO_5042460663" evidence="2">
    <location>
        <begin position="22"/>
        <end position="217"/>
    </location>
</feature>
<dbReference type="KEGG" id="goe:108863762"/>
<evidence type="ECO:0000256" key="1">
    <source>
        <dbReference type="SAM" id="MobiDB-lite"/>
    </source>
</evidence>
<accession>A0AAJ7L4U5</accession>
<protein>
    <submittedName>
        <fullName evidence="4">Uncharacterized protein LOC108863762</fullName>
    </submittedName>
</protein>
<feature type="region of interest" description="Disordered" evidence="1">
    <location>
        <begin position="150"/>
        <end position="176"/>
    </location>
</feature>
<gene>
    <name evidence="4" type="primary">LOC108863762</name>
</gene>
<keyword evidence="3" id="KW-1185">Reference proteome</keyword>
<dbReference type="GeneID" id="108863762"/>
<organism evidence="3 4">
    <name type="scientific">Galendromus occidentalis</name>
    <name type="common">western predatory mite</name>
    <dbReference type="NCBI Taxonomy" id="34638"/>
    <lineage>
        <taxon>Eukaryota</taxon>
        <taxon>Metazoa</taxon>
        <taxon>Ecdysozoa</taxon>
        <taxon>Arthropoda</taxon>
        <taxon>Chelicerata</taxon>
        <taxon>Arachnida</taxon>
        <taxon>Acari</taxon>
        <taxon>Parasitiformes</taxon>
        <taxon>Mesostigmata</taxon>
        <taxon>Gamasina</taxon>
        <taxon>Phytoseioidea</taxon>
        <taxon>Phytoseiidae</taxon>
        <taxon>Typhlodrominae</taxon>
        <taxon>Galendromus</taxon>
    </lineage>
</organism>
<evidence type="ECO:0000313" key="3">
    <source>
        <dbReference type="Proteomes" id="UP000694867"/>
    </source>
</evidence>
<feature type="compositionally biased region" description="Basic and acidic residues" evidence="1">
    <location>
        <begin position="166"/>
        <end position="176"/>
    </location>
</feature>